<proteinExistence type="predicted"/>
<gene>
    <name evidence="1" type="ORF">BGI27_15700</name>
    <name evidence="2" type="ORF">CGU29_15745</name>
</gene>
<evidence type="ECO:0000313" key="3">
    <source>
        <dbReference type="Proteomes" id="UP000216107"/>
    </source>
</evidence>
<dbReference type="Proteomes" id="UP000623509">
    <property type="component" value="Unassembled WGS sequence"/>
</dbReference>
<organism evidence="2 3">
    <name type="scientific">Candidatus Dactylopiibacterium carminicum</name>
    <dbReference type="NCBI Taxonomy" id="857335"/>
    <lineage>
        <taxon>Bacteria</taxon>
        <taxon>Pseudomonadati</taxon>
        <taxon>Pseudomonadota</taxon>
        <taxon>Betaproteobacteria</taxon>
        <taxon>Rhodocyclales</taxon>
        <taxon>Rhodocyclaceae</taxon>
        <taxon>Candidatus Dactylopiibacterium</taxon>
    </lineage>
</organism>
<accession>A0A272EN59</accession>
<keyword evidence="4" id="KW-1185">Reference proteome</keyword>
<dbReference type="EMBL" id="NMRN01000074">
    <property type="protein sequence ID" value="PAS91568.1"/>
    <property type="molecule type" value="Genomic_DNA"/>
</dbReference>
<evidence type="ECO:0000313" key="2">
    <source>
        <dbReference type="EMBL" id="PAS91568.1"/>
    </source>
</evidence>
<evidence type="ECO:0000313" key="4">
    <source>
        <dbReference type="Proteomes" id="UP000623509"/>
    </source>
</evidence>
<name>A0A272EN59_9RHOO</name>
<reference evidence="2 3" key="2">
    <citation type="submission" date="2017-07" db="EMBL/GenBank/DDBJ databases">
        <title>Candidatus Dactylopiibacterium carminicum, a nitrogen-fixing symbiont of the cochineal insect Dactylopius coccus and Dactylopius opuntiae (Hemiptera: Coccoidea: Dactylopiidae).</title>
        <authorList>
            <person name="Vera A."/>
        </authorList>
    </citation>
    <scope>NUCLEOTIDE SEQUENCE [LARGE SCALE GENOMIC DNA]</scope>
    <source>
        <strain evidence="2 3">NFDCM</strain>
    </source>
</reference>
<dbReference type="Proteomes" id="UP000216107">
    <property type="component" value="Unassembled WGS sequence"/>
</dbReference>
<protein>
    <submittedName>
        <fullName evidence="2">Uncharacterized protein</fullName>
    </submittedName>
</protein>
<dbReference type="OrthoDB" id="8778496at2"/>
<dbReference type="AlphaFoldDB" id="A0A272EN59"/>
<evidence type="ECO:0000313" key="1">
    <source>
        <dbReference type="EMBL" id="KAF7597995.1"/>
    </source>
</evidence>
<dbReference type="RefSeq" id="WP_095525778.1">
    <property type="nucleotide sequence ID" value="NZ_MDUX01000071.1"/>
</dbReference>
<comment type="caution">
    <text evidence="2">The sequence shown here is derived from an EMBL/GenBank/DDBJ whole genome shotgun (WGS) entry which is preliminary data.</text>
</comment>
<dbReference type="EMBL" id="MDUX01000071">
    <property type="protein sequence ID" value="KAF7597995.1"/>
    <property type="molecule type" value="Genomic_DNA"/>
</dbReference>
<reference evidence="1 4" key="1">
    <citation type="submission" date="2016-08" db="EMBL/GenBank/DDBJ databases">
        <title>Candidatus Dactylopiibacterium carminicum genome sequence.</title>
        <authorList>
            <person name="Ramirez-Puebla S.T."/>
            <person name="Ormeno-Orrillo E."/>
            <person name="Vera-Ponce De Leon A."/>
            <person name="Luis L."/>
            <person name="Sanchez-Flores A."/>
            <person name="Monica R."/>
            <person name="Martinez-Romero E."/>
        </authorList>
    </citation>
    <scope>NUCLEOTIDE SEQUENCE [LARGE SCALE GENOMIC DNA]</scope>
    <source>
        <strain evidence="1">END1</strain>
    </source>
</reference>
<sequence>MKDFLRTLFGVRTKRRAHPVTPPPRAGESIVRQGFKIPVSHPMRAELWDWLLLSGWRVVPVRHDRRSSISLPDDALRQLELADAADRETLLREMLQRARRRPPPDTARH</sequence>